<proteinExistence type="predicted"/>
<protein>
    <submittedName>
        <fullName evidence="1">Uncharacterized protein</fullName>
    </submittedName>
</protein>
<keyword evidence="2" id="KW-1185">Reference proteome</keyword>
<dbReference type="AlphaFoldDB" id="A0AAE1U3V2"/>
<reference evidence="1" key="1">
    <citation type="submission" date="2023-11" db="EMBL/GenBank/DDBJ databases">
        <title>Genome assemblies of two species of porcelain crab, Petrolisthes cinctipes and Petrolisthes manimaculis (Anomura: Porcellanidae).</title>
        <authorList>
            <person name="Angst P."/>
        </authorList>
    </citation>
    <scope>NUCLEOTIDE SEQUENCE</scope>
    <source>
        <strain evidence="1">PB745_02</strain>
        <tissue evidence="1">Gill</tissue>
    </source>
</reference>
<organism evidence="1 2">
    <name type="scientific">Petrolisthes manimaculis</name>
    <dbReference type="NCBI Taxonomy" id="1843537"/>
    <lineage>
        <taxon>Eukaryota</taxon>
        <taxon>Metazoa</taxon>
        <taxon>Ecdysozoa</taxon>
        <taxon>Arthropoda</taxon>
        <taxon>Crustacea</taxon>
        <taxon>Multicrustacea</taxon>
        <taxon>Malacostraca</taxon>
        <taxon>Eumalacostraca</taxon>
        <taxon>Eucarida</taxon>
        <taxon>Decapoda</taxon>
        <taxon>Pleocyemata</taxon>
        <taxon>Anomura</taxon>
        <taxon>Galatheoidea</taxon>
        <taxon>Porcellanidae</taxon>
        <taxon>Petrolisthes</taxon>
    </lineage>
</organism>
<dbReference type="EMBL" id="JAWZYT010002335">
    <property type="protein sequence ID" value="KAK4305074.1"/>
    <property type="molecule type" value="Genomic_DNA"/>
</dbReference>
<evidence type="ECO:0000313" key="2">
    <source>
        <dbReference type="Proteomes" id="UP001292094"/>
    </source>
</evidence>
<evidence type="ECO:0000313" key="1">
    <source>
        <dbReference type="EMBL" id="KAK4305074.1"/>
    </source>
</evidence>
<sequence>MYSRPKIFLYVMVKYSTYIEVVHAWTLGDREKSKDRKITFHSQHVSTSLSSQLFGQTTRGSKFNIKNLNG</sequence>
<comment type="caution">
    <text evidence="1">The sequence shown here is derived from an EMBL/GenBank/DDBJ whole genome shotgun (WGS) entry which is preliminary data.</text>
</comment>
<accession>A0AAE1U3V2</accession>
<dbReference type="Proteomes" id="UP001292094">
    <property type="component" value="Unassembled WGS sequence"/>
</dbReference>
<gene>
    <name evidence="1" type="ORF">Pmani_023018</name>
</gene>
<name>A0AAE1U3V2_9EUCA</name>